<dbReference type="GO" id="GO:0090563">
    <property type="term" value="F:protein-phosphocysteine-sugar phosphotransferase activity"/>
    <property type="evidence" value="ECO:0007669"/>
    <property type="project" value="TreeGrafter"/>
</dbReference>
<dbReference type="RefSeq" id="WP_313499901.1">
    <property type="nucleotide sequence ID" value="NZ_CP134879.1"/>
</dbReference>
<dbReference type="EMBL" id="CP134879">
    <property type="protein sequence ID" value="WNM25159.1"/>
    <property type="molecule type" value="Genomic_DNA"/>
</dbReference>
<protein>
    <recommendedName>
        <fullName evidence="2">Mannitol-specific phosphotransferase enzyme IIA component</fullName>
    </recommendedName>
    <alternativeName>
        <fullName evidence="10">EIIA</fullName>
    </alternativeName>
    <alternativeName>
        <fullName evidence="11">EIII</fullName>
    </alternativeName>
    <alternativeName>
        <fullName evidence="9">PTS system mannitol-specific EIIA component</fullName>
    </alternativeName>
</protein>
<dbReference type="PROSITE" id="PS00372">
    <property type="entry name" value="PTS_EIIA_TYPE_2_HIS"/>
    <property type="match status" value="1"/>
</dbReference>
<evidence type="ECO:0000256" key="4">
    <source>
        <dbReference type="ARBA" id="ARBA00022553"/>
    </source>
</evidence>
<sequence length="143" mass="15054">MAILSAEGVRLGLTATDKADALTQCGEALVSIGAATQEYAAALHDRELQVTTYIGEGVAIPHGTNESREHIQRAAIAYLQFPDGVDWDGNDVRVCIAIASRSEEHIEILQRLASVLMDPDAAASLREPASADDVLALLAGDAS</sequence>
<evidence type="ECO:0000256" key="10">
    <source>
        <dbReference type="ARBA" id="ARBA00030956"/>
    </source>
</evidence>
<dbReference type="Proteomes" id="UP001304125">
    <property type="component" value="Chromosome"/>
</dbReference>
<keyword evidence="4" id="KW-0597">Phosphoprotein</keyword>
<evidence type="ECO:0000256" key="3">
    <source>
        <dbReference type="ARBA" id="ARBA00022448"/>
    </source>
</evidence>
<evidence type="ECO:0000256" key="2">
    <source>
        <dbReference type="ARBA" id="ARBA00014783"/>
    </source>
</evidence>
<dbReference type="Gene3D" id="3.40.930.10">
    <property type="entry name" value="Mannitol-specific EII, Chain A"/>
    <property type="match status" value="1"/>
</dbReference>
<keyword evidence="7" id="KW-0598">Phosphotransferase system</keyword>
<dbReference type="InterPro" id="IPR002178">
    <property type="entry name" value="PTS_EIIA_type-2_dom"/>
</dbReference>
<keyword evidence="6" id="KW-0808">Transferase</keyword>
<dbReference type="AlphaFoldDB" id="A0AA96F8E4"/>
<dbReference type="InterPro" id="IPR050893">
    <property type="entry name" value="Sugar_PTS"/>
</dbReference>
<dbReference type="GO" id="GO:0005886">
    <property type="term" value="C:plasma membrane"/>
    <property type="evidence" value="ECO:0007669"/>
    <property type="project" value="TreeGrafter"/>
</dbReference>
<evidence type="ECO:0000313" key="13">
    <source>
        <dbReference type="EMBL" id="WNM25159.1"/>
    </source>
</evidence>
<keyword evidence="8" id="KW-0418">Kinase</keyword>
<evidence type="ECO:0000313" key="14">
    <source>
        <dbReference type="Proteomes" id="UP001304125"/>
    </source>
</evidence>
<evidence type="ECO:0000259" key="12">
    <source>
        <dbReference type="PROSITE" id="PS51094"/>
    </source>
</evidence>
<evidence type="ECO:0000256" key="5">
    <source>
        <dbReference type="ARBA" id="ARBA00022597"/>
    </source>
</evidence>
<dbReference type="GO" id="GO:0016301">
    <property type="term" value="F:kinase activity"/>
    <property type="evidence" value="ECO:0007669"/>
    <property type="project" value="UniProtKB-KW"/>
</dbReference>
<dbReference type="GO" id="GO:0009401">
    <property type="term" value="P:phosphoenolpyruvate-dependent sugar phosphotransferase system"/>
    <property type="evidence" value="ECO:0007669"/>
    <property type="project" value="UniProtKB-KW"/>
</dbReference>
<comment type="function">
    <text evidence="1">The phosphoenolpyruvate-dependent sugar phosphotransferase system (sugar PTS), a major carbohydrate active transport system, catalyzes the phosphorylation of incoming sugar substrates concomitantly with their translocation across the cell membrane. The enzyme II CmtAB PTS system is involved in D-mannitol transport.</text>
</comment>
<name>A0AA96F8E4_9MICO</name>
<evidence type="ECO:0000256" key="9">
    <source>
        <dbReference type="ARBA" id="ARBA00029908"/>
    </source>
</evidence>
<keyword evidence="14" id="KW-1185">Reference proteome</keyword>
<accession>A0AA96F8E4</accession>
<feature type="domain" description="PTS EIIA type-2" evidence="12">
    <location>
        <begin position="2"/>
        <end position="141"/>
    </location>
</feature>
<dbReference type="InterPro" id="IPR016152">
    <property type="entry name" value="PTrfase/Anion_transptr"/>
</dbReference>
<dbReference type="PANTHER" id="PTHR30181:SF2">
    <property type="entry name" value="PTS SYSTEM MANNITOL-SPECIFIC EIICBA COMPONENT"/>
    <property type="match status" value="1"/>
</dbReference>
<dbReference type="SUPFAM" id="SSF55804">
    <property type="entry name" value="Phoshotransferase/anion transport protein"/>
    <property type="match status" value="1"/>
</dbReference>
<gene>
    <name evidence="13" type="ORF">RN606_03155</name>
</gene>
<evidence type="ECO:0000256" key="7">
    <source>
        <dbReference type="ARBA" id="ARBA00022683"/>
    </source>
</evidence>
<evidence type="ECO:0000256" key="11">
    <source>
        <dbReference type="ARBA" id="ARBA00030962"/>
    </source>
</evidence>
<dbReference type="PANTHER" id="PTHR30181">
    <property type="entry name" value="MANNITOL PERMEASE IIC COMPONENT"/>
    <property type="match status" value="1"/>
</dbReference>
<evidence type="ECO:0000256" key="1">
    <source>
        <dbReference type="ARBA" id="ARBA00002434"/>
    </source>
</evidence>
<keyword evidence="3" id="KW-0813">Transport</keyword>
<dbReference type="CDD" id="cd00211">
    <property type="entry name" value="PTS_IIA_fru"/>
    <property type="match status" value="1"/>
</dbReference>
<evidence type="ECO:0000256" key="8">
    <source>
        <dbReference type="ARBA" id="ARBA00022777"/>
    </source>
</evidence>
<organism evidence="13 14">
    <name type="scientific">Demequina capsici</name>
    <dbReference type="NCBI Taxonomy" id="3075620"/>
    <lineage>
        <taxon>Bacteria</taxon>
        <taxon>Bacillati</taxon>
        <taxon>Actinomycetota</taxon>
        <taxon>Actinomycetes</taxon>
        <taxon>Micrococcales</taxon>
        <taxon>Demequinaceae</taxon>
        <taxon>Demequina</taxon>
    </lineage>
</organism>
<keyword evidence="5 13" id="KW-0762">Sugar transport</keyword>
<evidence type="ECO:0000256" key="6">
    <source>
        <dbReference type="ARBA" id="ARBA00022679"/>
    </source>
</evidence>
<dbReference type="PROSITE" id="PS51094">
    <property type="entry name" value="PTS_EIIA_TYPE_2"/>
    <property type="match status" value="1"/>
</dbReference>
<dbReference type="Pfam" id="PF00359">
    <property type="entry name" value="PTS_EIIA_2"/>
    <property type="match status" value="1"/>
</dbReference>
<proteinExistence type="predicted"/>
<reference evidence="13 14" key="1">
    <citation type="submission" date="2023-09" db="EMBL/GenBank/DDBJ databases">
        <title>Demequina sp. a novel bacteria isolated from Capsicum annuum.</title>
        <authorList>
            <person name="Humaira Z."/>
            <person name="Lee J."/>
            <person name="Cho D."/>
        </authorList>
    </citation>
    <scope>NUCLEOTIDE SEQUENCE [LARGE SCALE GENOMIC DNA]</scope>
    <source>
        <strain evidence="13 14">OYTSA14</strain>
    </source>
</reference>